<keyword evidence="1 4" id="KW-0808">Transferase</keyword>
<protein>
    <submittedName>
        <fullName evidence="4">GNAT family N-acetyltransferase</fullName>
        <ecNumber evidence="4">2.3.-.-</ecNumber>
    </submittedName>
</protein>
<evidence type="ECO:0000313" key="4">
    <source>
        <dbReference type="EMBL" id="MFB9329270.1"/>
    </source>
</evidence>
<reference evidence="4 5" key="1">
    <citation type="submission" date="2024-09" db="EMBL/GenBank/DDBJ databases">
        <authorList>
            <person name="Sun Q."/>
            <person name="Mori K."/>
        </authorList>
    </citation>
    <scope>NUCLEOTIDE SEQUENCE [LARGE SCALE GENOMIC DNA]</scope>
    <source>
        <strain evidence="4 5">TISTR 2452</strain>
    </source>
</reference>
<evidence type="ECO:0000256" key="2">
    <source>
        <dbReference type="ARBA" id="ARBA00023315"/>
    </source>
</evidence>
<evidence type="ECO:0000256" key="1">
    <source>
        <dbReference type="ARBA" id="ARBA00022679"/>
    </source>
</evidence>
<organism evidence="4 5">
    <name type="scientific">Paenibacillus aurantiacus</name>
    <dbReference type="NCBI Taxonomy" id="1936118"/>
    <lineage>
        <taxon>Bacteria</taxon>
        <taxon>Bacillati</taxon>
        <taxon>Bacillota</taxon>
        <taxon>Bacilli</taxon>
        <taxon>Bacillales</taxon>
        <taxon>Paenibacillaceae</taxon>
        <taxon>Paenibacillus</taxon>
    </lineage>
</organism>
<proteinExistence type="predicted"/>
<dbReference type="Proteomes" id="UP001589747">
    <property type="component" value="Unassembled WGS sequence"/>
</dbReference>
<dbReference type="GO" id="GO:0016746">
    <property type="term" value="F:acyltransferase activity"/>
    <property type="evidence" value="ECO:0007669"/>
    <property type="project" value="UniProtKB-KW"/>
</dbReference>
<dbReference type="SUPFAM" id="SSF55729">
    <property type="entry name" value="Acyl-CoA N-acyltransferases (Nat)"/>
    <property type="match status" value="1"/>
</dbReference>
<dbReference type="Gene3D" id="3.40.630.30">
    <property type="match status" value="1"/>
</dbReference>
<dbReference type="CDD" id="cd04301">
    <property type="entry name" value="NAT_SF"/>
    <property type="match status" value="1"/>
</dbReference>
<evidence type="ECO:0000313" key="5">
    <source>
        <dbReference type="Proteomes" id="UP001589747"/>
    </source>
</evidence>
<sequence length="155" mass="17721">MTTYVIRSIRSADARDIYALNQDFNATFADFDEERVRQKIDIILTSTNDIVLVCEYNGRVVGYIHGSPYELLFADSLLNVLGFVVGAEARNQGIGGRLITRLEQWAERHGYAGVKLLTHPSRTAAHHFYERRGYVWTKDQKNYIKTFANSADRES</sequence>
<dbReference type="Pfam" id="PF00583">
    <property type="entry name" value="Acetyltransf_1"/>
    <property type="match status" value="1"/>
</dbReference>
<dbReference type="InterPro" id="IPR016181">
    <property type="entry name" value="Acyl_CoA_acyltransferase"/>
</dbReference>
<dbReference type="EC" id="2.3.-.-" evidence="4"/>
<gene>
    <name evidence="4" type="ORF">ACFFSY_25315</name>
</gene>
<dbReference type="PANTHER" id="PTHR43877">
    <property type="entry name" value="AMINOALKYLPHOSPHONATE N-ACETYLTRANSFERASE-RELATED-RELATED"/>
    <property type="match status" value="1"/>
</dbReference>
<comment type="caution">
    <text evidence="4">The sequence shown here is derived from an EMBL/GenBank/DDBJ whole genome shotgun (WGS) entry which is preliminary data.</text>
</comment>
<dbReference type="EMBL" id="JBHMDO010000041">
    <property type="protein sequence ID" value="MFB9329270.1"/>
    <property type="molecule type" value="Genomic_DNA"/>
</dbReference>
<dbReference type="RefSeq" id="WP_377499381.1">
    <property type="nucleotide sequence ID" value="NZ_JBHMDO010000041.1"/>
</dbReference>
<dbReference type="InterPro" id="IPR050832">
    <property type="entry name" value="Bact_Acetyltransf"/>
</dbReference>
<dbReference type="InterPro" id="IPR000182">
    <property type="entry name" value="GNAT_dom"/>
</dbReference>
<evidence type="ECO:0000259" key="3">
    <source>
        <dbReference type="PROSITE" id="PS51186"/>
    </source>
</evidence>
<keyword evidence="2 4" id="KW-0012">Acyltransferase</keyword>
<feature type="domain" description="N-acetyltransferase" evidence="3">
    <location>
        <begin position="4"/>
        <end position="155"/>
    </location>
</feature>
<keyword evidence="5" id="KW-1185">Reference proteome</keyword>
<dbReference type="PROSITE" id="PS51186">
    <property type="entry name" value="GNAT"/>
    <property type="match status" value="1"/>
</dbReference>
<accession>A0ABV5KVM4</accession>
<name>A0ABV5KVM4_9BACL</name>